<feature type="region of interest" description="Disordered" evidence="1">
    <location>
        <begin position="48"/>
        <end position="75"/>
    </location>
</feature>
<proteinExistence type="predicted"/>
<keyword evidence="2" id="KW-0812">Transmembrane</keyword>
<evidence type="ECO:0000313" key="3">
    <source>
        <dbReference type="EMBL" id="EET03003.1"/>
    </source>
</evidence>
<evidence type="ECO:0000256" key="2">
    <source>
        <dbReference type="SAM" id="Phobius"/>
    </source>
</evidence>
<feature type="transmembrane region" description="Helical" evidence="2">
    <location>
        <begin position="231"/>
        <end position="252"/>
    </location>
</feature>
<dbReference type="RefSeq" id="WP_004528878.1">
    <property type="nucleotide sequence ID" value="NZ_CM000833.1"/>
</dbReference>
<dbReference type="AlphaFoldDB" id="A0A0E1VQB7"/>
<reference evidence="3" key="1">
    <citation type="submission" date="2009-05" db="EMBL/GenBank/DDBJ databases">
        <authorList>
            <person name="Harkins D.M."/>
            <person name="DeShazer D."/>
            <person name="Woods D.E."/>
            <person name="Brinkac L.M."/>
            <person name="Brown K.A."/>
            <person name="Hung G.C."/>
            <person name="Tuanyok A."/>
            <person name="Zhang B."/>
            <person name="Nierman W.C."/>
        </authorList>
    </citation>
    <scope>NUCLEOTIDE SEQUENCE [LARGE SCALE GENOMIC DNA]</scope>
    <source>
        <strain evidence="3">1710a</strain>
    </source>
</reference>
<feature type="transmembrane region" description="Helical" evidence="2">
    <location>
        <begin position="191"/>
        <end position="211"/>
    </location>
</feature>
<feature type="compositionally biased region" description="Basic residues" evidence="1">
    <location>
        <begin position="48"/>
        <end position="66"/>
    </location>
</feature>
<feature type="transmembrane region" description="Helical" evidence="2">
    <location>
        <begin position="114"/>
        <end position="139"/>
    </location>
</feature>
<dbReference type="EMBL" id="CM000833">
    <property type="protein sequence ID" value="EET03003.1"/>
    <property type="molecule type" value="Genomic_DNA"/>
</dbReference>
<dbReference type="Proteomes" id="UP000001812">
    <property type="component" value="Chromosome II"/>
</dbReference>
<feature type="transmembrane region" description="Helical" evidence="2">
    <location>
        <begin position="272"/>
        <end position="292"/>
    </location>
</feature>
<accession>A0A0E1VQB7</accession>
<gene>
    <name evidence="3" type="ORF">BURPS1710A_A1425</name>
</gene>
<keyword evidence="2" id="KW-0472">Membrane</keyword>
<dbReference type="HOGENOM" id="CLU_082348_0_0_4"/>
<feature type="transmembrane region" description="Helical" evidence="2">
    <location>
        <begin position="159"/>
        <end position="179"/>
    </location>
</feature>
<evidence type="ECO:0000256" key="1">
    <source>
        <dbReference type="SAM" id="MobiDB-lite"/>
    </source>
</evidence>
<sequence length="294" mass="32117">MRRPAHARFNHDSSARSASRPNPPARVFGDDPVRARARRPARIAVHRRRPRTVHRQRAVNRRRAARFAHAPGAHGPRPNMIADPVLHTLLLRTGHWLRRHTRGFSRSDFWPGRAFLEAFTVLAAWVLPAIAGVVATGWLGGHRSVTYLQAAIQEGIGPHIWNVFGTLGAVLFGLLVAAPTQRWLALAAHQVMLNAYSLGALMLGLLLGQWICIGAPPASGLLHASLRTAGIGALFSIAFGLNLAVWYVAFLASPKRLHTGFMLKIAQCAPQFRVPLAATIVTAALASLYLYLGR</sequence>
<feature type="region of interest" description="Disordered" evidence="1">
    <location>
        <begin position="1"/>
        <end position="33"/>
    </location>
</feature>
<name>A0A0E1VQB7_BURPE</name>
<protein>
    <submittedName>
        <fullName evidence="3">Putative membrane protein</fullName>
    </submittedName>
</protein>
<organism evidence="3">
    <name type="scientific">Burkholderia pseudomallei 1710a</name>
    <dbReference type="NCBI Taxonomy" id="320371"/>
    <lineage>
        <taxon>Bacteria</taxon>
        <taxon>Pseudomonadati</taxon>
        <taxon>Pseudomonadota</taxon>
        <taxon>Betaproteobacteria</taxon>
        <taxon>Burkholderiales</taxon>
        <taxon>Burkholderiaceae</taxon>
        <taxon>Burkholderia</taxon>
        <taxon>pseudomallei group</taxon>
    </lineage>
</organism>
<keyword evidence="2" id="KW-1133">Transmembrane helix</keyword>